<evidence type="ECO:0000313" key="2">
    <source>
        <dbReference type="Proteomes" id="UP000015480"/>
    </source>
</evidence>
<sequence length="196" mass="21149">MPDHGNRIEPQKERKLSLKIRKTIAHLEEVHRELDRPVEGRKLKAAVGIILTNEFAGRYVEDLSPLIAAGAEVGEALVTELAALLGERIAEVSAYGKGAIVGGRGELEHAAALIHPKFGAPVRKRLGRGPAIIPSTKKFGGPGSSITVPLTNCDDIWQFDEMDALEITCPDGPREDELFLVLAVGIGGRPLKRVKV</sequence>
<evidence type="ECO:0000313" key="1">
    <source>
        <dbReference type="EMBL" id="AGT08940.1"/>
    </source>
</evidence>
<protein>
    <recommendedName>
        <fullName evidence="3">Peptide synthase</fullName>
    </recommendedName>
</protein>
<dbReference type="InterPro" id="IPR009569">
    <property type="entry name" value="AA_synth_put"/>
</dbReference>
<dbReference type="OrthoDB" id="9803312at2"/>
<dbReference type="STRING" id="1367847.JCM7686_1839"/>
<keyword evidence="2" id="KW-1185">Reference proteome</keyword>
<accession>S5XZS3</accession>
<reference evidence="1 2" key="1">
    <citation type="journal article" date="2014" name="BMC Genomics">
        <title>Architecture and functions of a multipartite genome of the methylotrophic bacterium Paracoccus aminophilus JCM 7686, containing primary and secondary chromids.</title>
        <authorList>
            <person name="Dziewit L."/>
            <person name="Czarnecki J."/>
            <person name="Wibberg D."/>
            <person name="Radlinska M."/>
            <person name="Mrozek P."/>
            <person name="Szymczak M."/>
            <person name="Schluter A."/>
            <person name="Puhler A."/>
            <person name="Bartosik D."/>
        </authorList>
    </citation>
    <scope>NUCLEOTIDE SEQUENCE [LARGE SCALE GENOMIC DNA]</scope>
    <source>
        <strain evidence="1">JCM 7686</strain>
    </source>
</reference>
<evidence type="ECO:0008006" key="3">
    <source>
        <dbReference type="Google" id="ProtNLM"/>
    </source>
</evidence>
<dbReference type="AlphaFoldDB" id="S5XZS3"/>
<dbReference type="Pfam" id="PF06684">
    <property type="entry name" value="AA_synth"/>
    <property type="match status" value="1"/>
</dbReference>
<dbReference type="HOGENOM" id="CLU_120419_0_0_5"/>
<dbReference type="EMBL" id="CP006650">
    <property type="protein sequence ID" value="AGT08940.1"/>
    <property type="molecule type" value="Genomic_DNA"/>
</dbReference>
<dbReference type="Proteomes" id="UP000015480">
    <property type="component" value="Chromosome"/>
</dbReference>
<organism evidence="1 2">
    <name type="scientific">Paracoccus aminophilus JCM 7686</name>
    <dbReference type="NCBI Taxonomy" id="1367847"/>
    <lineage>
        <taxon>Bacteria</taxon>
        <taxon>Pseudomonadati</taxon>
        <taxon>Pseudomonadota</taxon>
        <taxon>Alphaproteobacteria</taxon>
        <taxon>Rhodobacterales</taxon>
        <taxon>Paracoccaceae</taxon>
        <taxon>Paracoccus</taxon>
    </lineage>
</organism>
<name>S5XZS3_PARAH</name>
<dbReference type="eggNOG" id="ENOG502Z897">
    <property type="taxonomic scope" value="Bacteria"/>
</dbReference>
<dbReference type="KEGG" id="pami:JCM7686_1839"/>
<dbReference type="SUPFAM" id="SSF160519">
    <property type="entry name" value="BB2672-like"/>
    <property type="match status" value="1"/>
</dbReference>
<proteinExistence type="predicted"/>
<dbReference type="PATRIC" id="fig|1367847.3.peg.1824"/>
<dbReference type="Gene3D" id="3.30.1330.110">
    <property type="entry name" value="BB2672"/>
    <property type="match status" value="1"/>
</dbReference>
<gene>
    <name evidence="1" type="ORF">JCM7686_1839</name>
</gene>
<dbReference type="InterPro" id="IPR035936">
    <property type="entry name" value="BB2672"/>
</dbReference>